<reference evidence="16" key="1">
    <citation type="submission" date="2025-08" db="UniProtKB">
        <authorList>
            <consortium name="RefSeq"/>
        </authorList>
    </citation>
    <scope>IDENTIFICATION</scope>
    <source>
        <strain evidence="16">14028-0561.14</strain>
        <tissue evidence="16">Whole fly</tissue>
    </source>
</reference>
<dbReference type="PROSITE" id="PS51915">
    <property type="entry name" value="ZAD"/>
    <property type="match status" value="1"/>
</dbReference>
<dbReference type="GO" id="GO:0008270">
    <property type="term" value="F:zinc ion binding"/>
    <property type="evidence" value="ECO:0007669"/>
    <property type="project" value="UniProtKB-UniRule"/>
</dbReference>
<keyword evidence="7" id="KW-0238">DNA-binding</keyword>
<feature type="domain" description="C2H2-type" evidence="13">
    <location>
        <begin position="213"/>
        <end position="241"/>
    </location>
</feature>
<proteinExistence type="predicted"/>
<feature type="region of interest" description="Disordered" evidence="12">
    <location>
        <begin position="101"/>
        <end position="128"/>
    </location>
</feature>
<evidence type="ECO:0000256" key="7">
    <source>
        <dbReference type="ARBA" id="ARBA00023125"/>
    </source>
</evidence>
<dbReference type="PANTHER" id="PTHR16515:SF49">
    <property type="entry name" value="GASTRULA ZINC FINGER PROTEIN XLCGF49.1-LIKE-RELATED"/>
    <property type="match status" value="1"/>
</dbReference>
<keyword evidence="2 11" id="KW-0479">Metal-binding</keyword>
<keyword evidence="8" id="KW-0804">Transcription</keyword>
<sequence>MLINVCRVCGKSTLCPKALDLFKVDNQKILRRFYVITGIRLQPIPGAPDMVCFCCQTDLDSAILFRKHCILEQKKWVPLKKETEAEEENLKAEVENLKAEEALKADQEEKEEDTATTPKRPGRRRGPVEPLHTVDIVVQLPESSVVEESTGGANDVETEQLAEIPQNEEGERDPEYSIPSKLQVHKCATCGIVKKNKASIVRHEYTHKGEKPFPCKECPKRFLSGNELRAHNLSHHTQEPPFPCRYCDRRYFSVVGRKKHERIHTNERPFVCDQCGKAFTRPCVLRAHMQTHTGHRMFRCDICDRSFTLKKHLVTHYISNTHKRNAEMAEAEPPEEDTFEADLMNSDNFPDNFNFSTQEDLEQAQIDLLCVDANISSVSL</sequence>
<keyword evidence="9" id="KW-0539">Nucleus</keyword>
<feature type="binding site" evidence="11">
    <location>
        <position position="55"/>
    </location>
    <ligand>
        <name>Zn(2+)</name>
        <dbReference type="ChEBI" id="CHEBI:29105"/>
    </ligand>
</feature>
<dbReference type="InterPro" id="IPR036236">
    <property type="entry name" value="Znf_C2H2_sf"/>
</dbReference>
<keyword evidence="5 11" id="KW-0862">Zinc</keyword>
<feature type="binding site" evidence="11">
    <location>
        <position position="6"/>
    </location>
    <ligand>
        <name>Zn(2+)</name>
        <dbReference type="ChEBI" id="CHEBI:29105"/>
    </ligand>
</feature>
<comment type="subcellular location">
    <subcellularLocation>
        <location evidence="1">Nucleus</location>
    </subcellularLocation>
</comment>
<evidence type="ECO:0000256" key="12">
    <source>
        <dbReference type="SAM" id="MobiDB-lite"/>
    </source>
</evidence>
<name>A0A6P4JRR2_DROKI</name>
<gene>
    <name evidence="16" type="primary">nom</name>
</gene>
<dbReference type="GO" id="GO:0010468">
    <property type="term" value="P:regulation of gene expression"/>
    <property type="evidence" value="ECO:0007669"/>
    <property type="project" value="TreeGrafter"/>
</dbReference>
<feature type="region of interest" description="Disordered" evidence="12">
    <location>
        <begin position="144"/>
        <end position="175"/>
    </location>
</feature>
<evidence type="ECO:0000259" key="14">
    <source>
        <dbReference type="PROSITE" id="PS51915"/>
    </source>
</evidence>
<feature type="domain" description="C2H2-type" evidence="13">
    <location>
        <begin position="270"/>
        <end position="297"/>
    </location>
</feature>
<evidence type="ECO:0000256" key="6">
    <source>
        <dbReference type="ARBA" id="ARBA00023015"/>
    </source>
</evidence>
<evidence type="ECO:0000256" key="1">
    <source>
        <dbReference type="ARBA" id="ARBA00004123"/>
    </source>
</evidence>
<dbReference type="PROSITE" id="PS50157">
    <property type="entry name" value="ZINC_FINGER_C2H2_2"/>
    <property type="match status" value="5"/>
</dbReference>
<feature type="domain" description="C2H2-type" evidence="13">
    <location>
        <begin position="185"/>
        <end position="212"/>
    </location>
</feature>
<dbReference type="GO" id="GO:0005634">
    <property type="term" value="C:nucleus"/>
    <property type="evidence" value="ECO:0007669"/>
    <property type="project" value="UniProtKB-SubCell"/>
</dbReference>
<dbReference type="GO" id="GO:0003677">
    <property type="term" value="F:DNA binding"/>
    <property type="evidence" value="ECO:0007669"/>
    <property type="project" value="UniProtKB-KW"/>
</dbReference>
<evidence type="ECO:0000256" key="11">
    <source>
        <dbReference type="PROSITE-ProRule" id="PRU01263"/>
    </source>
</evidence>
<feature type="binding site" evidence="11">
    <location>
        <position position="9"/>
    </location>
    <ligand>
        <name>Zn(2+)</name>
        <dbReference type="ChEBI" id="CHEBI:29105"/>
    </ligand>
</feature>
<dbReference type="Pfam" id="PF07776">
    <property type="entry name" value="zf-AD"/>
    <property type="match status" value="1"/>
</dbReference>
<dbReference type="Pfam" id="PF13912">
    <property type="entry name" value="zf-C2H2_6"/>
    <property type="match status" value="1"/>
</dbReference>
<evidence type="ECO:0000313" key="15">
    <source>
        <dbReference type="Proteomes" id="UP001652661"/>
    </source>
</evidence>
<evidence type="ECO:0000256" key="3">
    <source>
        <dbReference type="ARBA" id="ARBA00022737"/>
    </source>
</evidence>
<dbReference type="SMART" id="SM00868">
    <property type="entry name" value="zf-AD"/>
    <property type="match status" value="1"/>
</dbReference>
<dbReference type="PANTHER" id="PTHR16515">
    <property type="entry name" value="PR DOMAIN ZINC FINGER PROTEIN"/>
    <property type="match status" value="1"/>
</dbReference>
<dbReference type="Pfam" id="PF00096">
    <property type="entry name" value="zf-C2H2"/>
    <property type="match status" value="2"/>
</dbReference>
<feature type="binding site" evidence="11">
    <location>
        <position position="52"/>
    </location>
    <ligand>
        <name>Zn(2+)</name>
        <dbReference type="ChEBI" id="CHEBI:29105"/>
    </ligand>
</feature>
<keyword evidence="15" id="KW-1185">Reference proteome</keyword>
<protein>
    <submittedName>
        <fullName evidence="16">Transcription factor Ouib</fullName>
    </submittedName>
</protein>
<dbReference type="Gene3D" id="3.30.160.60">
    <property type="entry name" value="Classic Zinc Finger"/>
    <property type="match status" value="5"/>
</dbReference>
<dbReference type="RefSeq" id="XP_017037593.1">
    <property type="nucleotide sequence ID" value="XM_017182104.3"/>
</dbReference>
<dbReference type="InterPro" id="IPR013087">
    <property type="entry name" value="Znf_C2H2_type"/>
</dbReference>
<feature type="domain" description="C2H2-type" evidence="13">
    <location>
        <begin position="242"/>
        <end position="269"/>
    </location>
</feature>
<evidence type="ECO:0000256" key="9">
    <source>
        <dbReference type="ARBA" id="ARBA00023242"/>
    </source>
</evidence>
<feature type="compositionally biased region" description="Acidic residues" evidence="12">
    <location>
        <begin position="156"/>
        <end position="172"/>
    </location>
</feature>
<dbReference type="AlphaFoldDB" id="A0A6P4JRR2"/>
<evidence type="ECO:0000256" key="4">
    <source>
        <dbReference type="ARBA" id="ARBA00022771"/>
    </source>
</evidence>
<evidence type="ECO:0000256" key="8">
    <source>
        <dbReference type="ARBA" id="ARBA00023163"/>
    </source>
</evidence>
<dbReference type="InterPro" id="IPR050331">
    <property type="entry name" value="Zinc_finger"/>
</dbReference>
<evidence type="ECO:0000256" key="10">
    <source>
        <dbReference type="PROSITE-ProRule" id="PRU00042"/>
    </source>
</evidence>
<keyword evidence="6" id="KW-0805">Transcription regulation</keyword>
<dbReference type="FunFam" id="3.30.160.60:FF:000446">
    <property type="entry name" value="Zinc finger protein"/>
    <property type="match status" value="2"/>
</dbReference>
<dbReference type="SUPFAM" id="SSF57667">
    <property type="entry name" value="beta-beta-alpha zinc fingers"/>
    <property type="match status" value="3"/>
</dbReference>
<evidence type="ECO:0000256" key="5">
    <source>
        <dbReference type="ARBA" id="ARBA00022833"/>
    </source>
</evidence>
<feature type="domain" description="C2H2-type" evidence="13">
    <location>
        <begin position="298"/>
        <end position="327"/>
    </location>
</feature>
<dbReference type="InterPro" id="IPR012934">
    <property type="entry name" value="Znf_AD"/>
</dbReference>
<keyword evidence="4 10" id="KW-0863">Zinc-finger</keyword>
<evidence type="ECO:0000259" key="13">
    <source>
        <dbReference type="PROSITE" id="PS50157"/>
    </source>
</evidence>
<accession>A0A6P4JRR2</accession>
<feature type="domain" description="ZAD" evidence="14">
    <location>
        <begin position="4"/>
        <end position="79"/>
    </location>
</feature>
<dbReference type="PROSITE" id="PS00028">
    <property type="entry name" value="ZINC_FINGER_C2H2_1"/>
    <property type="match status" value="4"/>
</dbReference>
<dbReference type="OrthoDB" id="6077919at2759"/>
<evidence type="ECO:0000313" key="16">
    <source>
        <dbReference type="RefSeq" id="XP_017037593.1"/>
    </source>
</evidence>
<dbReference type="SUPFAM" id="SSF57716">
    <property type="entry name" value="Glucocorticoid receptor-like (DNA-binding domain)"/>
    <property type="match status" value="1"/>
</dbReference>
<dbReference type="Proteomes" id="UP001652661">
    <property type="component" value="Chromosome 3R"/>
</dbReference>
<dbReference type="SMART" id="SM00355">
    <property type="entry name" value="ZnF_C2H2"/>
    <property type="match status" value="5"/>
</dbReference>
<keyword evidence="3" id="KW-0677">Repeat</keyword>
<evidence type="ECO:0000256" key="2">
    <source>
        <dbReference type="ARBA" id="ARBA00022723"/>
    </source>
</evidence>
<dbReference type="FunFam" id="3.30.160.60:FF:000184">
    <property type="entry name" value="Zinc finger protein 333"/>
    <property type="match status" value="1"/>
</dbReference>
<organism evidence="15 16">
    <name type="scientific">Drosophila kikkawai</name>
    <name type="common">Fruit fly</name>
    <dbReference type="NCBI Taxonomy" id="30033"/>
    <lineage>
        <taxon>Eukaryota</taxon>
        <taxon>Metazoa</taxon>
        <taxon>Ecdysozoa</taxon>
        <taxon>Arthropoda</taxon>
        <taxon>Hexapoda</taxon>
        <taxon>Insecta</taxon>
        <taxon>Pterygota</taxon>
        <taxon>Neoptera</taxon>
        <taxon>Endopterygota</taxon>
        <taxon>Diptera</taxon>
        <taxon>Brachycera</taxon>
        <taxon>Muscomorpha</taxon>
        <taxon>Ephydroidea</taxon>
        <taxon>Drosophilidae</taxon>
        <taxon>Drosophila</taxon>
        <taxon>Sophophora</taxon>
    </lineage>
</organism>